<proteinExistence type="predicted"/>
<dbReference type="InterPro" id="IPR013096">
    <property type="entry name" value="Cupin_2"/>
</dbReference>
<dbReference type="SUPFAM" id="SSF51182">
    <property type="entry name" value="RmlC-like cupins"/>
    <property type="match status" value="1"/>
</dbReference>
<reference evidence="3 4" key="1">
    <citation type="submission" date="2024-10" db="EMBL/GenBank/DDBJ databases">
        <title>The Natural Products Discovery Center: Release of the First 8490 Sequenced Strains for Exploring Actinobacteria Biosynthetic Diversity.</title>
        <authorList>
            <person name="Kalkreuter E."/>
            <person name="Kautsar S.A."/>
            <person name="Yang D."/>
            <person name="Bader C.D."/>
            <person name="Teijaro C.N."/>
            <person name="Fluegel L."/>
            <person name="Davis C.M."/>
            <person name="Simpson J.R."/>
            <person name="Lauterbach L."/>
            <person name="Steele A.D."/>
            <person name="Gui C."/>
            <person name="Meng S."/>
            <person name="Li G."/>
            <person name="Viehrig K."/>
            <person name="Ye F."/>
            <person name="Su P."/>
            <person name="Kiefer A.F."/>
            <person name="Nichols A."/>
            <person name="Cepeda A.J."/>
            <person name="Yan W."/>
            <person name="Fan B."/>
            <person name="Jiang Y."/>
            <person name="Adhikari A."/>
            <person name="Zheng C.-J."/>
            <person name="Schuster L."/>
            <person name="Cowan T.M."/>
            <person name="Smanski M.J."/>
            <person name="Chevrette M.G."/>
            <person name="De Carvalho L.P.S."/>
            <person name="Shen B."/>
        </authorList>
    </citation>
    <scope>NUCLEOTIDE SEQUENCE [LARGE SCALE GENOMIC DNA]</scope>
    <source>
        <strain evidence="3 4">NPDC049503</strain>
    </source>
</reference>
<dbReference type="Pfam" id="PF07883">
    <property type="entry name" value="Cupin_2"/>
    <property type="match status" value="1"/>
</dbReference>
<evidence type="ECO:0000313" key="4">
    <source>
        <dbReference type="Proteomes" id="UP001612928"/>
    </source>
</evidence>
<name>A0ABW8ABW7_9ACTN</name>
<feature type="compositionally biased region" description="Basic and acidic residues" evidence="1">
    <location>
        <begin position="12"/>
        <end position="29"/>
    </location>
</feature>
<feature type="domain" description="Cupin type-2" evidence="2">
    <location>
        <begin position="61"/>
        <end position="130"/>
    </location>
</feature>
<dbReference type="RefSeq" id="WP_101788873.1">
    <property type="nucleotide sequence ID" value="NZ_JBITMB010000007.1"/>
</dbReference>
<dbReference type="Gene3D" id="2.60.120.10">
    <property type="entry name" value="Jelly Rolls"/>
    <property type="match status" value="1"/>
</dbReference>
<evidence type="ECO:0000259" key="2">
    <source>
        <dbReference type="Pfam" id="PF07883"/>
    </source>
</evidence>
<dbReference type="InterPro" id="IPR014710">
    <property type="entry name" value="RmlC-like_jellyroll"/>
</dbReference>
<comment type="caution">
    <text evidence="3">The sequence shown here is derived from an EMBL/GenBank/DDBJ whole genome shotgun (WGS) entry which is preliminary data.</text>
</comment>
<evidence type="ECO:0000313" key="3">
    <source>
        <dbReference type="EMBL" id="MFI7444128.1"/>
    </source>
</evidence>
<dbReference type="InterPro" id="IPR011051">
    <property type="entry name" value="RmlC_Cupin_sf"/>
</dbReference>
<sequence>MSYPDARYFGDKGEANGRFRPADAPHDLRIGPATDDPSQRRTHVHYLATGDTTGGAFGLYRWEMGPRPSGPSPHFHRTMTESFYVLDGTVRLYDGDRWRDGKPGDFLFVPEGGIHAFRNDSGEPASMLLLFTPGAPREGYFEELAEIAASGRQLTEEEWAELFLRHDQYMVG</sequence>
<dbReference type="PANTHER" id="PTHR36440">
    <property type="entry name" value="PUTATIVE (AFU_ORTHOLOGUE AFUA_8G07350)-RELATED"/>
    <property type="match status" value="1"/>
</dbReference>
<organism evidence="3 4">
    <name type="scientific">Nonomuraea indica</name>
    <dbReference type="NCBI Taxonomy" id="1581193"/>
    <lineage>
        <taxon>Bacteria</taxon>
        <taxon>Bacillati</taxon>
        <taxon>Actinomycetota</taxon>
        <taxon>Actinomycetes</taxon>
        <taxon>Streptosporangiales</taxon>
        <taxon>Streptosporangiaceae</taxon>
        <taxon>Nonomuraea</taxon>
    </lineage>
</organism>
<dbReference type="Proteomes" id="UP001612928">
    <property type="component" value="Unassembled WGS sequence"/>
</dbReference>
<gene>
    <name evidence="3" type="ORF">ACIBP5_29500</name>
</gene>
<accession>A0ABW8ABW7</accession>
<dbReference type="PANTHER" id="PTHR36440:SF1">
    <property type="entry name" value="PUTATIVE (AFU_ORTHOLOGUE AFUA_8G07350)-RELATED"/>
    <property type="match status" value="1"/>
</dbReference>
<protein>
    <submittedName>
        <fullName evidence="3">Cupin domain-containing protein</fullName>
    </submittedName>
</protein>
<feature type="region of interest" description="Disordered" evidence="1">
    <location>
        <begin position="12"/>
        <end position="39"/>
    </location>
</feature>
<evidence type="ECO:0000256" key="1">
    <source>
        <dbReference type="SAM" id="MobiDB-lite"/>
    </source>
</evidence>
<dbReference type="InterPro" id="IPR053146">
    <property type="entry name" value="QDO-like"/>
</dbReference>
<keyword evidence="4" id="KW-1185">Reference proteome</keyword>
<dbReference type="EMBL" id="JBITMB010000007">
    <property type="protein sequence ID" value="MFI7444128.1"/>
    <property type="molecule type" value="Genomic_DNA"/>
</dbReference>